<comment type="caution">
    <text evidence="2">The sequence shown here is derived from an EMBL/GenBank/DDBJ whole genome shotgun (WGS) entry which is preliminary data.</text>
</comment>
<organism evidence="2 3">
    <name type="scientific">Neurospora tetraspora</name>
    <dbReference type="NCBI Taxonomy" id="94610"/>
    <lineage>
        <taxon>Eukaryota</taxon>
        <taxon>Fungi</taxon>
        <taxon>Dikarya</taxon>
        <taxon>Ascomycota</taxon>
        <taxon>Pezizomycotina</taxon>
        <taxon>Sordariomycetes</taxon>
        <taxon>Sordariomycetidae</taxon>
        <taxon>Sordariales</taxon>
        <taxon>Sordariaceae</taxon>
        <taxon>Neurospora</taxon>
    </lineage>
</organism>
<protein>
    <submittedName>
        <fullName evidence="2">Uncharacterized protein</fullName>
    </submittedName>
</protein>
<dbReference type="AlphaFoldDB" id="A0AAE0JM65"/>
<evidence type="ECO:0000313" key="3">
    <source>
        <dbReference type="Proteomes" id="UP001278500"/>
    </source>
</evidence>
<feature type="compositionally biased region" description="Polar residues" evidence="1">
    <location>
        <begin position="133"/>
        <end position="144"/>
    </location>
</feature>
<feature type="region of interest" description="Disordered" evidence="1">
    <location>
        <begin position="120"/>
        <end position="149"/>
    </location>
</feature>
<feature type="compositionally biased region" description="Polar residues" evidence="1">
    <location>
        <begin position="209"/>
        <end position="224"/>
    </location>
</feature>
<dbReference type="EMBL" id="JAUEPP010000002">
    <property type="protein sequence ID" value="KAK3352110.1"/>
    <property type="molecule type" value="Genomic_DNA"/>
</dbReference>
<keyword evidence="3" id="KW-1185">Reference proteome</keyword>
<proteinExistence type="predicted"/>
<sequence>MPGLGTRNNVRSARSFAAKLVADCEPKTRKKREAELTTALNNFATMYQKLTNSVNGADWHVHFVKVLEDNKSPANANNANNAVNAANVNSTALVNSNAMVKGNAAIVNNAVNTVNAANANTNNTKRPADAMNQDGNNGDASNASKRVKAEDAHETTFKVVSYLANTGYTATVYNHEGNKSHEFALNGPAVVHVHTGAGTPTFAQPAVPATSTSANAQADGNGSHSARPVSLDMR</sequence>
<dbReference type="GeneID" id="87866640"/>
<gene>
    <name evidence="2" type="ORF">B0H65DRAFT_547087</name>
</gene>
<accession>A0AAE0JM65</accession>
<reference evidence="2" key="2">
    <citation type="submission" date="2023-06" db="EMBL/GenBank/DDBJ databases">
        <authorList>
            <consortium name="Lawrence Berkeley National Laboratory"/>
            <person name="Haridas S."/>
            <person name="Hensen N."/>
            <person name="Bonometti L."/>
            <person name="Westerberg I."/>
            <person name="Brannstrom I.O."/>
            <person name="Guillou S."/>
            <person name="Cros-Aarteil S."/>
            <person name="Calhoun S."/>
            <person name="Kuo A."/>
            <person name="Mondo S."/>
            <person name="Pangilinan J."/>
            <person name="Riley R."/>
            <person name="Labutti K."/>
            <person name="Andreopoulos B."/>
            <person name="Lipzen A."/>
            <person name="Chen C."/>
            <person name="Yanf M."/>
            <person name="Daum C."/>
            <person name="Ng V."/>
            <person name="Clum A."/>
            <person name="Steindorff A."/>
            <person name="Ohm R."/>
            <person name="Martin F."/>
            <person name="Silar P."/>
            <person name="Natvig D."/>
            <person name="Lalanne C."/>
            <person name="Gautier V."/>
            <person name="Ament-Velasquez S.L."/>
            <person name="Kruys A."/>
            <person name="Hutchinson M.I."/>
            <person name="Powell A.J."/>
            <person name="Barry K."/>
            <person name="Miller A.N."/>
            <person name="Grigoriev I.V."/>
            <person name="Debuchy R."/>
            <person name="Gladieux P."/>
            <person name="Thoren M.H."/>
            <person name="Johannesson H."/>
        </authorList>
    </citation>
    <scope>NUCLEOTIDE SEQUENCE</scope>
    <source>
        <strain evidence="2">CBS 560.94</strain>
    </source>
</reference>
<reference evidence="2" key="1">
    <citation type="journal article" date="2023" name="Mol. Phylogenet. Evol.">
        <title>Genome-scale phylogeny and comparative genomics of the fungal order Sordariales.</title>
        <authorList>
            <person name="Hensen N."/>
            <person name="Bonometti L."/>
            <person name="Westerberg I."/>
            <person name="Brannstrom I.O."/>
            <person name="Guillou S."/>
            <person name="Cros-Aarteil S."/>
            <person name="Calhoun S."/>
            <person name="Haridas S."/>
            <person name="Kuo A."/>
            <person name="Mondo S."/>
            <person name="Pangilinan J."/>
            <person name="Riley R."/>
            <person name="LaButti K."/>
            <person name="Andreopoulos B."/>
            <person name="Lipzen A."/>
            <person name="Chen C."/>
            <person name="Yan M."/>
            <person name="Daum C."/>
            <person name="Ng V."/>
            <person name="Clum A."/>
            <person name="Steindorff A."/>
            <person name="Ohm R.A."/>
            <person name="Martin F."/>
            <person name="Silar P."/>
            <person name="Natvig D.O."/>
            <person name="Lalanne C."/>
            <person name="Gautier V."/>
            <person name="Ament-Velasquez S.L."/>
            <person name="Kruys A."/>
            <person name="Hutchinson M.I."/>
            <person name="Powell A.J."/>
            <person name="Barry K."/>
            <person name="Miller A.N."/>
            <person name="Grigoriev I.V."/>
            <person name="Debuchy R."/>
            <person name="Gladieux P."/>
            <person name="Hiltunen Thoren M."/>
            <person name="Johannesson H."/>
        </authorList>
    </citation>
    <scope>NUCLEOTIDE SEQUENCE</scope>
    <source>
        <strain evidence="2">CBS 560.94</strain>
    </source>
</reference>
<dbReference type="Proteomes" id="UP001278500">
    <property type="component" value="Unassembled WGS sequence"/>
</dbReference>
<dbReference type="RefSeq" id="XP_062685405.1">
    <property type="nucleotide sequence ID" value="XM_062829486.1"/>
</dbReference>
<evidence type="ECO:0000313" key="2">
    <source>
        <dbReference type="EMBL" id="KAK3352110.1"/>
    </source>
</evidence>
<feature type="region of interest" description="Disordered" evidence="1">
    <location>
        <begin position="204"/>
        <end position="234"/>
    </location>
</feature>
<evidence type="ECO:0000256" key="1">
    <source>
        <dbReference type="SAM" id="MobiDB-lite"/>
    </source>
</evidence>
<name>A0AAE0JM65_9PEZI</name>